<protein>
    <submittedName>
        <fullName evidence="1">Uncharacterized protein</fullName>
    </submittedName>
</protein>
<evidence type="ECO:0000313" key="2">
    <source>
        <dbReference type="Proteomes" id="UP001221757"/>
    </source>
</evidence>
<dbReference type="EMBL" id="JARKIE010000857">
    <property type="protein sequence ID" value="KAJ7614765.1"/>
    <property type="molecule type" value="Genomic_DNA"/>
</dbReference>
<gene>
    <name evidence="1" type="ORF">B0H17DRAFT_1220554</name>
</gene>
<dbReference type="Proteomes" id="UP001221757">
    <property type="component" value="Unassembled WGS sequence"/>
</dbReference>
<proteinExistence type="predicted"/>
<keyword evidence="2" id="KW-1185">Reference proteome</keyword>
<reference evidence="1" key="1">
    <citation type="submission" date="2023-03" db="EMBL/GenBank/DDBJ databases">
        <title>Massive genome expansion in bonnet fungi (Mycena s.s.) driven by repeated elements and novel gene families across ecological guilds.</title>
        <authorList>
            <consortium name="Lawrence Berkeley National Laboratory"/>
            <person name="Harder C.B."/>
            <person name="Miyauchi S."/>
            <person name="Viragh M."/>
            <person name="Kuo A."/>
            <person name="Thoen E."/>
            <person name="Andreopoulos B."/>
            <person name="Lu D."/>
            <person name="Skrede I."/>
            <person name="Drula E."/>
            <person name="Henrissat B."/>
            <person name="Morin E."/>
            <person name="Kohler A."/>
            <person name="Barry K."/>
            <person name="LaButti K."/>
            <person name="Morin E."/>
            <person name="Salamov A."/>
            <person name="Lipzen A."/>
            <person name="Mereny Z."/>
            <person name="Hegedus B."/>
            <person name="Baldrian P."/>
            <person name="Stursova M."/>
            <person name="Weitz H."/>
            <person name="Taylor A."/>
            <person name="Grigoriev I.V."/>
            <person name="Nagy L.G."/>
            <person name="Martin F."/>
            <person name="Kauserud H."/>
        </authorList>
    </citation>
    <scope>NUCLEOTIDE SEQUENCE</scope>
    <source>
        <strain evidence="1">CBHHK067</strain>
    </source>
</reference>
<name>A0AAD7BA15_MYCRO</name>
<dbReference type="AlphaFoldDB" id="A0AAD7BA15"/>
<comment type="caution">
    <text evidence="1">The sequence shown here is derived from an EMBL/GenBank/DDBJ whole genome shotgun (WGS) entry which is preliminary data.</text>
</comment>
<accession>A0AAD7BA15</accession>
<organism evidence="1 2">
    <name type="scientific">Mycena rosella</name>
    <name type="common">Pink bonnet</name>
    <name type="synonym">Agaricus rosellus</name>
    <dbReference type="NCBI Taxonomy" id="1033263"/>
    <lineage>
        <taxon>Eukaryota</taxon>
        <taxon>Fungi</taxon>
        <taxon>Dikarya</taxon>
        <taxon>Basidiomycota</taxon>
        <taxon>Agaricomycotina</taxon>
        <taxon>Agaricomycetes</taxon>
        <taxon>Agaricomycetidae</taxon>
        <taxon>Agaricales</taxon>
        <taxon>Marasmiineae</taxon>
        <taxon>Mycenaceae</taxon>
        <taxon>Mycena</taxon>
    </lineage>
</organism>
<sequence length="132" mass="14209">MRHLLLLLVPVRPPGYHALSVLKSLPLYTSLGRIHSELQSLITPSVVFNAGVAPQPILRVERRAGAAFKSTCVARLAPPRVWTALPLVLSRSDAGCPSSSTGMLDARSPFAQETRTPSYVSISSNRIALLVP</sequence>
<evidence type="ECO:0000313" key="1">
    <source>
        <dbReference type="EMBL" id="KAJ7614765.1"/>
    </source>
</evidence>